<organism evidence="1 2">
    <name type="scientific">Hymenobacter ginsengisoli</name>
    <dbReference type="NCBI Taxonomy" id="1051626"/>
    <lineage>
        <taxon>Bacteria</taxon>
        <taxon>Pseudomonadati</taxon>
        <taxon>Bacteroidota</taxon>
        <taxon>Cytophagia</taxon>
        <taxon>Cytophagales</taxon>
        <taxon>Hymenobacteraceae</taxon>
        <taxon>Hymenobacter</taxon>
    </lineage>
</organism>
<accession>A0ABP8QR53</accession>
<comment type="caution">
    <text evidence="1">The sequence shown here is derived from an EMBL/GenBank/DDBJ whole genome shotgun (WGS) entry which is preliminary data.</text>
</comment>
<dbReference type="Proteomes" id="UP001501243">
    <property type="component" value="Unassembled WGS sequence"/>
</dbReference>
<reference evidence="2" key="1">
    <citation type="journal article" date="2019" name="Int. J. Syst. Evol. Microbiol.">
        <title>The Global Catalogue of Microorganisms (GCM) 10K type strain sequencing project: providing services to taxonomists for standard genome sequencing and annotation.</title>
        <authorList>
            <consortium name="The Broad Institute Genomics Platform"/>
            <consortium name="The Broad Institute Genome Sequencing Center for Infectious Disease"/>
            <person name="Wu L."/>
            <person name="Ma J."/>
        </authorList>
    </citation>
    <scope>NUCLEOTIDE SEQUENCE [LARGE SCALE GENOMIC DNA]</scope>
    <source>
        <strain evidence="2">JCM 17841</strain>
    </source>
</reference>
<keyword evidence="2" id="KW-1185">Reference proteome</keyword>
<evidence type="ECO:0000313" key="1">
    <source>
        <dbReference type="EMBL" id="GAA4509202.1"/>
    </source>
</evidence>
<proteinExistence type="predicted"/>
<evidence type="ECO:0000313" key="2">
    <source>
        <dbReference type="Proteomes" id="UP001501243"/>
    </source>
</evidence>
<dbReference type="EMBL" id="BAABGQ010000016">
    <property type="protein sequence ID" value="GAA4509202.1"/>
    <property type="molecule type" value="Genomic_DNA"/>
</dbReference>
<name>A0ABP8QR53_9BACT</name>
<protein>
    <submittedName>
        <fullName evidence="1">Uncharacterized protein</fullName>
    </submittedName>
</protein>
<gene>
    <name evidence="1" type="ORF">GCM10023172_42350</name>
</gene>
<sequence>MEKIAFSRRPVPIPADYRPLYRIGQILLILKLNCRASTSSLLKLHLFHWGLKNERNRVVLQELVAGGRTSSLVIWGFDPALNRALQFAVSEEVCSLRDGKYVLTDKGSRLASAFLLEDVYQAEKEFLLSLGKNVSEKDINILTHTWIKPDVENQSN</sequence>
<dbReference type="RefSeq" id="WP_208133230.1">
    <property type="nucleotide sequence ID" value="NZ_BAABGQ010000016.1"/>
</dbReference>